<dbReference type="PANTHER" id="PTHR33930">
    <property type="entry name" value="ALKYL HYDROPEROXIDE REDUCTASE AHPD"/>
    <property type="match status" value="1"/>
</dbReference>
<dbReference type="Proteomes" id="UP000677918">
    <property type="component" value="Unassembled WGS sequence"/>
</dbReference>
<name>A0A8J4GZ64_9BACL</name>
<evidence type="ECO:0000259" key="1">
    <source>
        <dbReference type="Pfam" id="PF02627"/>
    </source>
</evidence>
<dbReference type="EMBL" id="BOVK01000007">
    <property type="protein sequence ID" value="GIQ67859.1"/>
    <property type="molecule type" value="Genomic_DNA"/>
</dbReference>
<evidence type="ECO:0000313" key="3">
    <source>
        <dbReference type="Proteomes" id="UP000677918"/>
    </source>
</evidence>
<protein>
    <recommendedName>
        <fullName evidence="1">Carboxymuconolactone decarboxylase-like domain-containing protein</fullName>
    </recommendedName>
</protein>
<dbReference type="AlphaFoldDB" id="A0A8J4GZ64"/>
<dbReference type="Gene3D" id="1.20.1290.10">
    <property type="entry name" value="AhpD-like"/>
    <property type="match status" value="1"/>
</dbReference>
<accession>A0A8J4GZ64</accession>
<dbReference type="InterPro" id="IPR029032">
    <property type="entry name" value="AhpD-like"/>
</dbReference>
<feature type="domain" description="Carboxymuconolactone decarboxylase-like" evidence="1">
    <location>
        <begin position="25"/>
        <end position="99"/>
    </location>
</feature>
<gene>
    <name evidence="2" type="ORF">XYCOK13_06830</name>
</gene>
<sequence length="115" mass="12518">MQQETEQKVSAYKIGLGHMQEHQSDVVQAFHAFTGECFKEGRLDAKQKQLIAIGISLFANNEVCTFYHVSEALEQGADAEEIMDTVAVAAAIGGGHVMSQGATRVQQALDRSRAH</sequence>
<keyword evidence="3" id="KW-1185">Reference proteome</keyword>
<comment type="caution">
    <text evidence="2">The sequence shown here is derived from an EMBL/GenBank/DDBJ whole genome shotgun (WGS) entry which is preliminary data.</text>
</comment>
<evidence type="ECO:0000313" key="2">
    <source>
        <dbReference type="EMBL" id="GIQ67859.1"/>
    </source>
</evidence>
<dbReference type="GO" id="GO:0051920">
    <property type="term" value="F:peroxiredoxin activity"/>
    <property type="evidence" value="ECO:0007669"/>
    <property type="project" value="InterPro"/>
</dbReference>
<proteinExistence type="predicted"/>
<reference evidence="2" key="1">
    <citation type="submission" date="2021-04" db="EMBL/GenBank/DDBJ databases">
        <title>Draft genome sequence of Xylanibacillus composti strain K13.</title>
        <authorList>
            <person name="Uke A."/>
            <person name="Chhe C."/>
            <person name="Baramee S."/>
            <person name="Kosugi A."/>
        </authorList>
    </citation>
    <scope>NUCLEOTIDE SEQUENCE</scope>
    <source>
        <strain evidence="2">K13</strain>
    </source>
</reference>
<dbReference type="Pfam" id="PF02627">
    <property type="entry name" value="CMD"/>
    <property type="match status" value="1"/>
</dbReference>
<dbReference type="InterPro" id="IPR003779">
    <property type="entry name" value="CMD-like"/>
</dbReference>
<dbReference type="SUPFAM" id="SSF69118">
    <property type="entry name" value="AhpD-like"/>
    <property type="match status" value="1"/>
</dbReference>
<dbReference type="PANTHER" id="PTHR33930:SF2">
    <property type="entry name" value="BLR3452 PROTEIN"/>
    <property type="match status" value="1"/>
</dbReference>
<organism evidence="2 3">
    <name type="scientific">Xylanibacillus composti</name>
    <dbReference type="NCBI Taxonomy" id="1572762"/>
    <lineage>
        <taxon>Bacteria</taxon>
        <taxon>Bacillati</taxon>
        <taxon>Bacillota</taxon>
        <taxon>Bacilli</taxon>
        <taxon>Bacillales</taxon>
        <taxon>Paenibacillaceae</taxon>
        <taxon>Xylanibacillus</taxon>
    </lineage>
</organism>
<dbReference type="RefSeq" id="WP_213410501.1">
    <property type="nucleotide sequence ID" value="NZ_BOVK01000007.1"/>
</dbReference>